<reference evidence="2 3" key="1">
    <citation type="submission" date="2016-05" db="EMBL/GenBank/DDBJ databases">
        <title>Comparative analysis of secretome profiles of manganese(II)-oxidizing ascomycete fungi.</title>
        <authorList>
            <consortium name="DOE Joint Genome Institute"/>
            <person name="Zeiner C.A."/>
            <person name="Purvine S.O."/>
            <person name="Zink E.M."/>
            <person name="Wu S."/>
            <person name="Pasa-Tolic L."/>
            <person name="Chaput D.L."/>
            <person name="Haridas S."/>
            <person name="Grigoriev I.V."/>
            <person name="Santelli C.M."/>
            <person name="Hansel C.M."/>
        </authorList>
    </citation>
    <scope>NUCLEOTIDE SEQUENCE [LARGE SCALE GENOMIC DNA]</scope>
    <source>
        <strain evidence="2 3">SRC1lrK2f</strain>
    </source>
</reference>
<dbReference type="VEuPathDB" id="FungiDB:CC77DRAFT_832835"/>
<keyword evidence="1" id="KW-1133">Transmembrane helix</keyword>
<gene>
    <name evidence="2" type="ORF">CC77DRAFT_832835</name>
</gene>
<accession>A0A177DNZ6</accession>
<evidence type="ECO:0000313" key="3">
    <source>
        <dbReference type="Proteomes" id="UP000077248"/>
    </source>
</evidence>
<keyword evidence="1" id="KW-0812">Transmembrane</keyword>
<keyword evidence="3" id="KW-1185">Reference proteome</keyword>
<proteinExistence type="predicted"/>
<protein>
    <submittedName>
        <fullName evidence="2">Uncharacterized protein</fullName>
    </submittedName>
</protein>
<dbReference type="Proteomes" id="UP000077248">
    <property type="component" value="Unassembled WGS sequence"/>
</dbReference>
<feature type="transmembrane region" description="Helical" evidence="1">
    <location>
        <begin position="44"/>
        <end position="61"/>
    </location>
</feature>
<keyword evidence="1" id="KW-0472">Membrane</keyword>
<dbReference type="KEGG" id="aalt:CC77DRAFT_832835"/>
<dbReference type="AlphaFoldDB" id="A0A177DNZ6"/>
<dbReference type="RefSeq" id="XP_018387085.1">
    <property type="nucleotide sequence ID" value="XM_018533329.1"/>
</dbReference>
<evidence type="ECO:0000256" key="1">
    <source>
        <dbReference type="SAM" id="Phobius"/>
    </source>
</evidence>
<evidence type="ECO:0000313" key="2">
    <source>
        <dbReference type="EMBL" id="OAG21664.1"/>
    </source>
</evidence>
<name>A0A177DNZ6_ALTAL</name>
<dbReference type="EMBL" id="KV441476">
    <property type="protein sequence ID" value="OAG21664.1"/>
    <property type="molecule type" value="Genomic_DNA"/>
</dbReference>
<dbReference type="GeneID" id="29118923"/>
<organism evidence="2 3">
    <name type="scientific">Alternaria alternata</name>
    <name type="common">Alternaria rot fungus</name>
    <name type="synonym">Torula alternata</name>
    <dbReference type="NCBI Taxonomy" id="5599"/>
    <lineage>
        <taxon>Eukaryota</taxon>
        <taxon>Fungi</taxon>
        <taxon>Dikarya</taxon>
        <taxon>Ascomycota</taxon>
        <taxon>Pezizomycotina</taxon>
        <taxon>Dothideomycetes</taxon>
        <taxon>Pleosporomycetidae</taxon>
        <taxon>Pleosporales</taxon>
        <taxon>Pleosporineae</taxon>
        <taxon>Pleosporaceae</taxon>
        <taxon>Alternaria</taxon>
        <taxon>Alternaria sect. Alternaria</taxon>
        <taxon>Alternaria alternata complex</taxon>
    </lineage>
</organism>
<sequence>MVGGEKADIGSGLSDLHAEMRSPGTQRAWQELVIAHNDRRCCRLFLGIHLAFAMVAAPFVTRRQSNRFFRETWCCKEMSGSLQIVGRWMCTSKACSCASGRMPCDSPKPINPIGATRLGFTRHAAGRSPAPSGRSTS</sequence>